<accession>A0ABT7L0A3</accession>
<sequence length="1589" mass="175275">MKFKKQISILMCVLMFFSLLPTKSMLADEIESGESMEGSLIAHYDMSQADGKLTDVTGNGLDAEYVGFEEDDFITEQDDTILNFTGDKSKYVKLPSGLIEDETFSIETTFSTSTNANHWLYTLGTKEAEYPNVNNYVFLNPKQGDGTVRFGIKDDADELLFQDATLQSGEYSTFTATFADGNISIYINGEPVGTLPHTYSVTDILSNGVDAEDFIGYIGRSLYTPDPAFTGQLADFKVYNYTLSEKEVRQNAGLSELTDEEIFQNAVDNLEIPNANDVRGNITLPTSNDDGVTFAWVSSEPSIVMDEATGPNGEIPAGVVIRQDSDTQVTVTATITYKDMSETKEIPLIVKAKAAEEEEDYDAYLMTHFTGESSNGEQIYFAGSEDGLNWEDLNQGSPVLTSDIGEKGVRDPYILRSPEGDKFYLIATDLRIASGKGWDVAQRSGSKSIIVWESTDLVNWSEPRKVEVGLPNAGCVWAPEAIYDEETGEYIVFFASRLVDENGDLSLQDVYYVKTRDFYTFTEPQIFIDRSDRHIIDTTIIEDDGMYYRYSADGQITIEKTDTLLGDWTEVGAFTWDEIRGNAVEGPLIFKFNDRDEWNLMVDQYSTGEGYLPLILSDLSVDEFEIASGSLGTNRKRHGSVLTVTQEEYEAIQAEWGELDTPNPVDPEQEEPILEYNFDKTSSEETIEDDSGNENDGTLNGNAAYVADEEKDSQVLYLDGTDNTFAAFPQGFFDGRDTVSISMDIKAETVSGNFFTFAIGKDSDRYMFLRTRDTEIRNAITENTWENEQEVKSSTSSIKDKWMNINLVITPTSMKMYKDGRLLDENNDVTTSMSDLGTDLLAYLGKSFYSADSYFEGYFDNVKVFNRALSEEEVQEMALPSTGIVSFEIPGQKGQTQYDSDENTISLGFKGKGTEVTNLTPTIDVLPGSTVNPASGEAQDFTNPVTYTVTDEEGNKQQWTVSVEMYPEGTLPGLYADPQIYVHGDTYYMYPTTDGFESWSGTQFKAFSSKDLINWEDHGVIVDLATDDVEWATGNAWAPGFAEKDGYFYHYSSANQQIGVTKSSSPTSGFEDPLGEPLIPRGQYSGQAIDPYVFTDDDGESYLYWGNGSLWGAKLNKDMISLAEEPENMTPANFREGAVVFKRNGTYYLMWSENDTRDEDYQVAYATGDSPYGPWKKHEVILSKDLDQGIKGPGHHSVLNVPNTDDYYIVYHRHAIPDGNGFNREVIIDEMNFNEDGTIKQVQPTLEGITEPVYIPGTEVDVTGVTVSQEDVTLTEGETTQFTANVTPENATNKNVIWTSNDENVAKVSDGGTVTAIEEGLTVITVTTEDGGFTATTEVTVQDQSNGEEPIEIIPGQDLQEVAAGKTYTISGTNAKITMPADLPVGTKLKVEIKDVEETNYDGLVPSGDNLTFTFEFPEGSKAPNSDFSLVMGYDEGGDAAGVAIYYYNEDTQTWEERGGNIDEENQTITIAVSHFSTYGVFVEAEQTPGEGGQDGEDGSDGSDGQDGKDGEDGADGENGQDGEDSQDNTDGEGVSAGKDNQNGDGTSGKDEKLPDTATNLFNYLLIGMILLAVSGLTVLYARKRKMNM</sequence>
<dbReference type="InterPro" id="IPR013320">
    <property type="entry name" value="ConA-like_dom_sf"/>
</dbReference>
<dbReference type="InterPro" id="IPR023296">
    <property type="entry name" value="Glyco_hydro_beta-prop_sf"/>
</dbReference>
<dbReference type="Proteomes" id="UP001235343">
    <property type="component" value="Unassembled WGS sequence"/>
</dbReference>
<comment type="similarity">
    <text evidence="1">Belongs to the glycosyl hydrolase 43 family.</text>
</comment>
<feature type="chain" id="PRO_5047217233" evidence="8">
    <location>
        <begin position="28"/>
        <end position="1589"/>
    </location>
</feature>
<dbReference type="CDD" id="cd09004">
    <property type="entry name" value="GH43_bXyl-like"/>
    <property type="match status" value="1"/>
</dbReference>
<dbReference type="InterPro" id="IPR046780">
    <property type="entry name" value="aBig_2"/>
</dbReference>
<keyword evidence="2" id="KW-0624">Polysaccharide degradation</keyword>
<keyword evidence="11" id="KW-1185">Reference proteome</keyword>
<feature type="signal peptide" evidence="8">
    <location>
        <begin position="1"/>
        <end position="27"/>
    </location>
</feature>
<name>A0ABT7L0A3_9BACI</name>
<feature type="compositionally biased region" description="Acidic residues" evidence="6">
    <location>
        <begin position="1513"/>
        <end position="1531"/>
    </location>
</feature>
<keyword evidence="3" id="KW-0378">Hydrolase</keyword>
<dbReference type="InterPro" id="IPR006710">
    <property type="entry name" value="Glyco_hydro_43"/>
</dbReference>
<evidence type="ECO:0000256" key="4">
    <source>
        <dbReference type="ARBA" id="ARBA00023277"/>
    </source>
</evidence>
<evidence type="ECO:0000256" key="6">
    <source>
        <dbReference type="SAM" id="MobiDB-lite"/>
    </source>
</evidence>
<keyword evidence="2" id="KW-0858">Xylan degradation</keyword>
<dbReference type="SUPFAM" id="SSF75005">
    <property type="entry name" value="Arabinanase/levansucrase/invertase"/>
    <property type="match status" value="3"/>
</dbReference>
<dbReference type="SMART" id="SM00635">
    <property type="entry name" value="BID_2"/>
    <property type="match status" value="1"/>
</dbReference>
<dbReference type="SUPFAM" id="SSF49899">
    <property type="entry name" value="Concanavalin A-like lectins/glucanases"/>
    <property type="match status" value="2"/>
</dbReference>
<dbReference type="Pfam" id="PF04616">
    <property type="entry name" value="Glyco_hydro_43"/>
    <property type="match status" value="1"/>
</dbReference>
<evidence type="ECO:0000256" key="7">
    <source>
        <dbReference type="SAM" id="Phobius"/>
    </source>
</evidence>
<organism evidence="10 11">
    <name type="scientific">Aquibacillus rhizosphaerae</name>
    <dbReference type="NCBI Taxonomy" id="3051431"/>
    <lineage>
        <taxon>Bacteria</taxon>
        <taxon>Bacillati</taxon>
        <taxon>Bacillota</taxon>
        <taxon>Bacilli</taxon>
        <taxon>Bacillales</taxon>
        <taxon>Bacillaceae</taxon>
        <taxon>Aquibacillus</taxon>
    </lineage>
</organism>
<proteinExistence type="inferred from homology"/>
<dbReference type="Gene3D" id="2.60.40.1080">
    <property type="match status" value="1"/>
</dbReference>
<dbReference type="PANTHER" id="PTHR43772">
    <property type="entry name" value="ENDO-1,4-BETA-XYLANASE"/>
    <property type="match status" value="1"/>
</dbReference>
<dbReference type="Gene3D" id="2.60.40.2340">
    <property type="match status" value="1"/>
</dbReference>
<dbReference type="InterPro" id="IPR052176">
    <property type="entry name" value="Glycosyl_Hydrlase_43_Enz"/>
</dbReference>
<gene>
    <name evidence="10" type="ORF">QQS35_01760</name>
</gene>
<dbReference type="Pfam" id="PF13385">
    <property type="entry name" value="Laminin_G_3"/>
    <property type="match status" value="2"/>
</dbReference>
<keyword evidence="7" id="KW-1133">Transmembrane helix</keyword>
<reference evidence="10 11" key="1">
    <citation type="submission" date="2023-06" db="EMBL/GenBank/DDBJ databases">
        <title>Aquibacillus rhizosphaerae LR5S19.</title>
        <authorList>
            <person name="Sun J.-Q."/>
        </authorList>
    </citation>
    <scope>NUCLEOTIDE SEQUENCE [LARGE SCALE GENOMIC DNA]</scope>
    <source>
        <strain evidence="10 11">LR5S19</strain>
    </source>
</reference>
<feature type="region of interest" description="Disordered" evidence="6">
    <location>
        <begin position="682"/>
        <end position="701"/>
    </location>
</feature>
<evidence type="ECO:0000313" key="11">
    <source>
        <dbReference type="Proteomes" id="UP001235343"/>
    </source>
</evidence>
<keyword evidence="7" id="KW-0472">Membrane</keyword>
<dbReference type="SUPFAM" id="SSF49373">
    <property type="entry name" value="Invasin/intimin cell-adhesion fragments"/>
    <property type="match status" value="1"/>
</dbReference>
<dbReference type="PANTHER" id="PTHR43772:SF2">
    <property type="entry name" value="PUTATIVE (AFU_ORTHOLOGUE AFUA_2G04480)-RELATED"/>
    <property type="match status" value="1"/>
</dbReference>
<keyword evidence="8" id="KW-0732">Signal</keyword>
<evidence type="ECO:0000256" key="1">
    <source>
        <dbReference type="ARBA" id="ARBA00009865"/>
    </source>
</evidence>
<evidence type="ECO:0000256" key="8">
    <source>
        <dbReference type="SAM" id="SignalP"/>
    </source>
</evidence>
<feature type="transmembrane region" description="Helical" evidence="7">
    <location>
        <begin position="1561"/>
        <end position="1582"/>
    </location>
</feature>
<evidence type="ECO:0000256" key="5">
    <source>
        <dbReference type="ARBA" id="ARBA00023295"/>
    </source>
</evidence>
<feature type="domain" description="BIG2" evidence="9">
    <location>
        <begin position="1261"/>
        <end position="1338"/>
    </location>
</feature>
<dbReference type="InterPro" id="IPR003343">
    <property type="entry name" value="Big_2"/>
</dbReference>
<dbReference type="Pfam" id="PF20578">
    <property type="entry name" value="aBig_2"/>
    <property type="match status" value="1"/>
</dbReference>
<comment type="caution">
    <text evidence="10">The sequence shown here is derived from an EMBL/GenBank/DDBJ whole genome shotgun (WGS) entry which is preliminary data.</text>
</comment>
<dbReference type="RefSeq" id="WP_285930045.1">
    <property type="nucleotide sequence ID" value="NZ_JASTZU010000012.1"/>
</dbReference>
<keyword evidence="5" id="KW-0326">Glycosidase</keyword>
<dbReference type="EMBL" id="JASTZU010000012">
    <property type="protein sequence ID" value="MDL4839188.1"/>
    <property type="molecule type" value="Genomic_DNA"/>
</dbReference>
<feature type="region of interest" description="Disordered" evidence="6">
    <location>
        <begin position="1487"/>
        <end position="1555"/>
    </location>
</feature>
<evidence type="ECO:0000256" key="3">
    <source>
        <dbReference type="ARBA" id="ARBA00022801"/>
    </source>
</evidence>
<dbReference type="Gene3D" id="2.115.10.20">
    <property type="entry name" value="Glycosyl hydrolase domain, family 43"/>
    <property type="match status" value="2"/>
</dbReference>
<dbReference type="InterPro" id="IPR008964">
    <property type="entry name" value="Invasin/intimin_cell_adhesion"/>
</dbReference>
<dbReference type="Pfam" id="PF02368">
    <property type="entry name" value="Big_2"/>
    <property type="match status" value="1"/>
</dbReference>
<evidence type="ECO:0000256" key="2">
    <source>
        <dbReference type="ARBA" id="ARBA00022651"/>
    </source>
</evidence>
<evidence type="ECO:0000313" key="10">
    <source>
        <dbReference type="EMBL" id="MDL4839188.1"/>
    </source>
</evidence>
<dbReference type="Gene3D" id="2.60.120.200">
    <property type="match status" value="2"/>
</dbReference>
<evidence type="ECO:0000259" key="9">
    <source>
        <dbReference type="SMART" id="SM00635"/>
    </source>
</evidence>
<protein>
    <submittedName>
        <fullName evidence="10">Family 43 glycosylhydrolase</fullName>
    </submittedName>
</protein>
<dbReference type="NCBIfam" id="TIGR01167">
    <property type="entry name" value="LPXTG_anchor"/>
    <property type="match status" value="1"/>
</dbReference>
<keyword evidence="7" id="KW-0812">Transmembrane</keyword>
<keyword evidence="4" id="KW-0119">Carbohydrate metabolism</keyword>
<dbReference type="CDD" id="cd08983">
    <property type="entry name" value="GH43_Bt3655-like"/>
    <property type="match status" value="1"/>
</dbReference>